<accession>A0AA39YT71</accession>
<evidence type="ECO:0000313" key="3">
    <source>
        <dbReference type="Proteomes" id="UP001175001"/>
    </source>
</evidence>
<sequence length="751" mass="80993">MSGFPHLALSADQDPANPPRRNAQSSSQVATPTSSSGFATPRSSCQAQLRAPVPAPAAPTPCSEQPPPTATVSEFWDWENAIDFTDVADFYEPQGELAKAQYEPPAQDFSFPHAFSHSASPRLTPSAASPFLDASNPFPAFPFAFLPPTAPGSASVSAHPAMKRKDRSESASIGSAAAVPFGHDAIQEPAAKRTATSRSSSIADESPTLTQGATFANDGSPDALGNAAKPTPTTAAAQPVGRSTPVGSANASNTAQPMATRPRKIAELSNNYSAILPAGKVFPIQIGNELFRLSGASISSDAPSYFSHFFAEQLYNNPSGRAGDVKTLYIDRDPATFRDISLHLQGYYVRPRDGEHFVRLFADAQFYSLPRLTQQLFKSEIFIQIGGRDFQIPRDLFSGPGDSPNFFSLGFAHFFTTPQEVFPGLDRQTLLRPPSILPPSVPNRSAQTFEDLLRLLQGYPLQIRDEGHRADLIRDARYFHFKGLEQRLLPCEITYNLAREKSEILMRLEDIRQSGISFLPDLDSISGADSTSSAAATPAAGPPPSVGGSTRAGWVTYARPYADDSAHELILEISGESARIDVQSMRATFYDNTKARISSLFQVIASKMGLPATQPLGLMMLQTGGGVAAQPASPANSGVSGDRVKIAIGANCSIDLDGVPVSVDKRDLETGQLLDPQSSLLLRLKKPKTDDSNAVFEDMALDWVLSRSHWRLRVQPTRFDGEPRVEVVMHAVRLDAYTGEAARNGRRGFLS</sequence>
<dbReference type="SUPFAM" id="SSF54695">
    <property type="entry name" value="POZ domain"/>
    <property type="match status" value="1"/>
</dbReference>
<organism evidence="2 3">
    <name type="scientific">Lasiodiplodia hormozganensis</name>
    <dbReference type="NCBI Taxonomy" id="869390"/>
    <lineage>
        <taxon>Eukaryota</taxon>
        <taxon>Fungi</taxon>
        <taxon>Dikarya</taxon>
        <taxon>Ascomycota</taxon>
        <taxon>Pezizomycotina</taxon>
        <taxon>Dothideomycetes</taxon>
        <taxon>Dothideomycetes incertae sedis</taxon>
        <taxon>Botryosphaeriales</taxon>
        <taxon>Botryosphaeriaceae</taxon>
        <taxon>Lasiodiplodia</taxon>
    </lineage>
</organism>
<feature type="compositionally biased region" description="Low complexity" evidence="1">
    <location>
        <begin position="529"/>
        <end position="539"/>
    </location>
</feature>
<reference evidence="2" key="1">
    <citation type="submission" date="2023-06" db="EMBL/GenBank/DDBJ databases">
        <title>Multi-omics analyses reveal the molecular pathogenesis toolkit of Lasiodiplodia hormozganensis, a cross-kingdom pathogen.</title>
        <authorList>
            <person name="Felix C."/>
            <person name="Meneses R."/>
            <person name="Goncalves M.F.M."/>
            <person name="Tilleman L."/>
            <person name="Duarte A.S."/>
            <person name="Jorrin-Novo J.V."/>
            <person name="Van De Peer Y."/>
            <person name="Deforce D."/>
            <person name="Van Nieuwerburgh F."/>
            <person name="Esteves A.C."/>
            <person name="Alves A."/>
        </authorList>
    </citation>
    <scope>NUCLEOTIDE SEQUENCE</scope>
    <source>
        <strain evidence="2">CBS 339.90</strain>
    </source>
</reference>
<dbReference type="Gene3D" id="3.30.710.10">
    <property type="entry name" value="Potassium Channel Kv1.1, Chain A"/>
    <property type="match status" value="1"/>
</dbReference>
<dbReference type="Proteomes" id="UP001175001">
    <property type="component" value="Unassembled WGS sequence"/>
</dbReference>
<proteinExistence type="predicted"/>
<feature type="compositionally biased region" description="Polar residues" evidence="1">
    <location>
        <begin position="245"/>
        <end position="257"/>
    </location>
</feature>
<gene>
    <name evidence="2" type="primary">YDR132C</name>
    <name evidence="2" type="ORF">DIS24_g4936</name>
</gene>
<feature type="compositionally biased region" description="Low complexity" evidence="1">
    <location>
        <begin position="23"/>
        <end position="36"/>
    </location>
</feature>
<evidence type="ECO:0008006" key="4">
    <source>
        <dbReference type="Google" id="ProtNLM"/>
    </source>
</evidence>
<name>A0AA39YT71_9PEZI</name>
<feature type="region of interest" description="Disordered" evidence="1">
    <location>
        <begin position="190"/>
        <end position="260"/>
    </location>
</feature>
<dbReference type="PANTHER" id="PTHR31758">
    <property type="entry name" value="BTB/POZ DOMAIN-CONTAINING PROTEIN YLR108C"/>
    <property type="match status" value="1"/>
</dbReference>
<feature type="compositionally biased region" description="Pro residues" evidence="1">
    <location>
        <begin position="53"/>
        <end position="69"/>
    </location>
</feature>
<dbReference type="EMBL" id="JAUJDW010000019">
    <property type="protein sequence ID" value="KAK0658173.1"/>
    <property type="molecule type" value="Genomic_DNA"/>
</dbReference>
<keyword evidence="3" id="KW-1185">Reference proteome</keyword>
<dbReference type="PANTHER" id="PTHR31758:SF2">
    <property type="entry name" value="BTB_POZ DOMAIN-CONTAINING PROTEIN YLR108C"/>
    <property type="match status" value="1"/>
</dbReference>
<comment type="caution">
    <text evidence="2">The sequence shown here is derived from an EMBL/GenBank/DDBJ whole genome shotgun (WGS) entry which is preliminary data.</text>
</comment>
<feature type="region of interest" description="Disordered" evidence="1">
    <location>
        <begin position="1"/>
        <end position="71"/>
    </location>
</feature>
<dbReference type="InterPro" id="IPR011333">
    <property type="entry name" value="SKP1/BTB/POZ_sf"/>
</dbReference>
<feature type="region of interest" description="Disordered" evidence="1">
    <location>
        <begin position="152"/>
        <end position="173"/>
    </location>
</feature>
<evidence type="ECO:0000256" key="1">
    <source>
        <dbReference type="SAM" id="MobiDB-lite"/>
    </source>
</evidence>
<evidence type="ECO:0000313" key="2">
    <source>
        <dbReference type="EMBL" id="KAK0658173.1"/>
    </source>
</evidence>
<feature type="compositionally biased region" description="Low complexity" evidence="1">
    <location>
        <begin position="192"/>
        <end position="203"/>
    </location>
</feature>
<feature type="compositionally biased region" description="Low complexity" evidence="1">
    <location>
        <begin position="227"/>
        <end position="239"/>
    </location>
</feature>
<feature type="region of interest" description="Disordered" evidence="1">
    <location>
        <begin position="529"/>
        <end position="549"/>
    </location>
</feature>
<protein>
    <recommendedName>
        <fullName evidence="4">BTB/POZ domain-containing protein</fullName>
    </recommendedName>
</protein>
<dbReference type="AlphaFoldDB" id="A0AA39YT71"/>
<feature type="compositionally biased region" description="Polar residues" evidence="1">
    <location>
        <begin position="37"/>
        <end position="47"/>
    </location>
</feature>